<dbReference type="Gene3D" id="1.25.40.10">
    <property type="entry name" value="Tetratricopeptide repeat domain"/>
    <property type="match status" value="1"/>
</dbReference>
<evidence type="ECO:0000313" key="3">
    <source>
        <dbReference type="Proteomes" id="UP001500936"/>
    </source>
</evidence>
<reference evidence="3" key="1">
    <citation type="journal article" date="2019" name="Int. J. Syst. Evol. Microbiol.">
        <title>The Global Catalogue of Microorganisms (GCM) 10K type strain sequencing project: providing services to taxonomists for standard genome sequencing and annotation.</title>
        <authorList>
            <consortium name="The Broad Institute Genomics Platform"/>
            <consortium name="The Broad Institute Genome Sequencing Center for Infectious Disease"/>
            <person name="Wu L."/>
            <person name="Ma J."/>
        </authorList>
    </citation>
    <scope>NUCLEOTIDE SEQUENCE [LARGE SCALE GENOMIC DNA]</scope>
    <source>
        <strain evidence="3">JCM 17925</strain>
    </source>
</reference>
<comment type="caution">
    <text evidence="2">The sequence shown here is derived from an EMBL/GenBank/DDBJ whole genome shotgun (WGS) entry which is preliminary data.</text>
</comment>
<accession>A0ABP8JYA6</accession>
<evidence type="ECO:0008006" key="4">
    <source>
        <dbReference type="Google" id="ProtNLM"/>
    </source>
</evidence>
<sequence length="217" mass="23892">MKSITHVIALFAITLCTSITVFAKDGAYEKAMTQAIDALYNTKKAEDLIPIANQFNLIARKETKEWLPLYYEALSYLWLAGRSRDAAKLNGYLEQAQAVLDKAQALKPEESELVALQGYLYMIKVASDPASYGPTLAGQAIGTLQKAHQLNPENPRAMLLLGQMQVGTAQYMGGSTAEPCELVAKSRSYFEKEQGQADLMPRWGLSMVGKVMEMCGK</sequence>
<dbReference type="RefSeq" id="WP_345264003.1">
    <property type="nucleotide sequence ID" value="NZ_BAABHB010000001.1"/>
</dbReference>
<proteinExistence type="predicted"/>
<dbReference type="InterPro" id="IPR011990">
    <property type="entry name" value="TPR-like_helical_dom_sf"/>
</dbReference>
<gene>
    <name evidence="2" type="ORF">GCM10023187_07010</name>
</gene>
<dbReference type="SUPFAM" id="SSF48452">
    <property type="entry name" value="TPR-like"/>
    <property type="match status" value="1"/>
</dbReference>
<evidence type="ECO:0000256" key="1">
    <source>
        <dbReference type="SAM" id="SignalP"/>
    </source>
</evidence>
<dbReference type="Proteomes" id="UP001500936">
    <property type="component" value="Unassembled WGS sequence"/>
</dbReference>
<dbReference type="EMBL" id="BAABHB010000001">
    <property type="protein sequence ID" value="GAA4397487.1"/>
    <property type="molecule type" value="Genomic_DNA"/>
</dbReference>
<keyword evidence="3" id="KW-1185">Reference proteome</keyword>
<keyword evidence="1" id="KW-0732">Signal</keyword>
<protein>
    <recommendedName>
        <fullName evidence="4">Tetratricopeptide repeat-containing protein</fullName>
    </recommendedName>
</protein>
<feature type="signal peptide" evidence="1">
    <location>
        <begin position="1"/>
        <end position="23"/>
    </location>
</feature>
<name>A0ABP8JYA6_9BACT</name>
<evidence type="ECO:0000313" key="2">
    <source>
        <dbReference type="EMBL" id="GAA4397487.1"/>
    </source>
</evidence>
<feature type="chain" id="PRO_5045392837" description="Tetratricopeptide repeat-containing protein" evidence="1">
    <location>
        <begin position="24"/>
        <end position="217"/>
    </location>
</feature>
<organism evidence="2 3">
    <name type="scientific">Nibrella viscosa</name>
    <dbReference type="NCBI Taxonomy" id="1084524"/>
    <lineage>
        <taxon>Bacteria</taxon>
        <taxon>Pseudomonadati</taxon>
        <taxon>Bacteroidota</taxon>
        <taxon>Cytophagia</taxon>
        <taxon>Cytophagales</taxon>
        <taxon>Spirosomataceae</taxon>
        <taxon>Nibrella</taxon>
    </lineage>
</organism>